<evidence type="ECO:0000313" key="3">
    <source>
        <dbReference type="EMBL" id="KAK5829641.1"/>
    </source>
</evidence>
<reference evidence="3 4" key="1">
    <citation type="submission" date="2023-03" db="EMBL/GenBank/DDBJ databases">
        <title>WGS of Gossypium arboreum.</title>
        <authorList>
            <person name="Yu D."/>
        </authorList>
    </citation>
    <scope>NUCLEOTIDE SEQUENCE [LARGE SCALE GENOMIC DNA]</scope>
    <source>
        <tissue evidence="3">Leaf</tissue>
    </source>
</reference>
<organism evidence="3 4">
    <name type="scientific">Gossypium arboreum</name>
    <name type="common">Tree cotton</name>
    <name type="synonym">Gossypium nanking</name>
    <dbReference type="NCBI Taxonomy" id="29729"/>
    <lineage>
        <taxon>Eukaryota</taxon>
        <taxon>Viridiplantae</taxon>
        <taxon>Streptophyta</taxon>
        <taxon>Embryophyta</taxon>
        <taxon>Tracheophyta</taxon>
        <taxon>Spermatophyta</taxon>
        <taxon>Magnoliopsida</taxon>
        <taxon>eudicotyledons</taxon>
        <taxon>Gunneridae</taxon>
        <taxon>Pentapetalae</taxon>
        <taxon>rosids</taxon>
        <taxon>malvids</taxon>
        <taxon>Malvales</taxon>
        <taxon>Malvaceae</taxon>
        <taxon>Malvoideae</taxon>
        <taxon>Gossypium</taxon>
    </lineage>
</organism>
<name>A0ABR0PRV8_GOSAR</name>
<dbReference type="Pfam" id="PF13041">
    <property type="entry name" value="PPR_2"/>
    <property type="match status" value="2"/>
</dbReference>
<dbReference type="InterPro" id="IPR011990">
    <property type="entry name" value="TPR-like_helical_dom_sf"/>
</dbReference>
<comment type="caution">
    <text evidence="3">The sequence shown here is derived from an EMBL/GenBank/DDBJ whole genome shotgun (WGS) entry which is preliminary data.</text>
</comment>
<dbReference type="EMBL" id="JARKNE010000005">
    <property type="protein sequence ID" value="KAK5829641.1"/>
    <property type="molecule type" value="Genomic_DNA"/>
</dbReference>
<dbReference type="Pfam" id="PF20431">
    <property type="entry name" value="E_motif"/>
    <property type="match status" value="1"/>
</dbReference>
<dbReference type="InterPro" id="IPR002885">
    <property type="entry name" value="PPR_rpt"/>
</dbReference>
<dbReference type="Pfam" id="PF01535">
    <property type="entry name" value="PPR"/>
    <property type="match status" value="6"/>
</dbReference>
<feature type="repeat" description="PPR" evidence="2">
    <location>
        <begin position="37"/>
        <end position="71"/>
    </location>
</feature>
<dbReference type="InterPro" id="IPR046960">
    <property type="entry name" value="PPR_At4g14850-like_plant"/>
</dbReference>
<feature type="repeat" description="PPR" evidence="2">
    <location>
        <begin position="404"/>
        <end position="434"/>
    </location>
</feature>
<sequence length="603" mass="66091">MVPETISSLLHHCSKTKSFRSGLSLHASVLKTGIQANVIVSNHVLNMYAKCGRINFARQVFDEMSEKNLVSWSAMVSGYEQAGEPLLALDLFSQMRLAPNEYIFSSAISACSNLMLLSEGRQIHAQSIKGGYASVSFVSNALISMYMKCGHSKDALSVYTGALQPNVVSYNAIITGFIENQQPEKGFEVFKHMRQQGLAPDRFTFTGLLRSCADSNALHSGMVLHCQTIKLALDSTACIGNVIMTMYSNFSLMKEVEKVFELVQEKDGISWNTFIAACSHCEDHEKSLRAFGEMLNVYHMRPDDFTFADALSASAALASILYGKQIHGHLIRTRLNQDVGVGNSLTNMYAKCGSIAYAYKVFNSMPHHNLVSWNTIIAAFGNHGLGSRALELFEQLRAVGLEPDSVTFVGILTACNHAGRVDEGLVVFDSMQERYGIAPEIEHVSCLIDMLGRAGRLNEAEAYMRKYPYGEDTVVLGSLLSACRVHGDVVMGERIAKELMKREAVSTSPYVLLSNLYASDEKWGSVAEARKKLKSSGLKKEAGYSLVQVKEVGGRLNNGSPNGLEGACSVVEGIDKAPSSSFVVVEQIRPFVHLLGVQCHWTL</sequence>
<feature type="repeat" description="PPR" evidence="2">
    <location>
        <begin position="369"/>
        <end position="403"/>
    </location>
</feature>
<evidence type="ECO:0000256" key="1">
    <source>
        <dbReference type="ARBA" id="ARBA00022737"/>
    </source>
</evidence>
<evidence type="ECO:0000313" key="4">
    <source>
        <dbReference type="Proteomes" id="UP001358586"/>
    </source>
</evidence>
<dbReference type="NCBIfam" id="TIGR00756">
    <property type="entry name" value="PPR"/>
    <property type="match status" value="4"/>
</dbReference>
<gene>
    <name evidence="3" type="ORF">PVK06_013434</name>
</gene>
<dbReference type="Proteomes" id="UP001358586">
    <property type="component" value="Chromosome 5"/>
</dbReference>
<feature type="repeat" description="PPR" evidence="2">
    <location>
        <begin position="166"/>
        <end position="200"/>
    </location>
</feature>
<dbReference type="Gene3D" id="1.25.40.10">
    <property type="entry name" value="Tetratricopeptide repeat domain"/>
    <property type="match status" value="5"/>
</dbReference>
<dbReference type="PANTHER" id="PTHR24015">
    <property type="entry name" value="OS07G0578800 PROTEIN-RELATED"/>
    <property type="match status" value="1"/>
</dbReference>
<dbReference type="PANTHER" id="PTHR24015:SF1728">
    <property type="entry name" value="PENTACOTRIPEPTIDE-REPEAT REGION OF PRORP DOMAIN-CONTAINING PROTEIN"/>
    <property type="match status" value="1"/>
</dbReference>
<proteinExistence type="predicted"/>
<protein>
    <recommendedName>
        <fullName evidence="5">Pentatricopeptide repeat-containing protein</fullName>
    </recommendedName>
</protein>
<dbReference type="InterPro" id="IPR046848">
    <property type="entry name" value="E_motif"/>
</dbReference>
<dbReference type="PROSITE" id="PS51375">
    <property type="entry name" value="PPR"/>
    <property type="match status" value="4"/>
</dbReference>
<evidence type="ECO:0000256" key="2">
    <source>
        <dbReference type="PROSITE-ProRule" id="PRU00708"/>
    </source>
</evidence>
<accession>A0ABR0PRV8</accession>
<evidence type="ECO:0008006" key="5">
    <source>
        <dbReference type="Google" id="ProtNLM"/>
    </source>
</evidence>
<keyword evidence="1" id="KW-0677">Repeat</keyword>
<keyword evidence="4" id="KW-1185">Reference proteome</keyword>